<feature type="non-terminal residue" evidence="2">
    <location>
        <position position="1"/>
    </location>
</feature>
<evidence type="ECO:0000313" key="2">
    <source>
        <dbReference type="EMBL" id="CAF3965226.1"/>
    </source>
</evidence>
<name>A0A8S2MMR7_9BILA</name>
<gene>
    <name evidence="2" type="ORF">SMN809_LOCUS10018</name>
</gene>
<accession>A0A8S2MMR7</accession>
<feature type="compositionally biased region" description="Basic and acidic residues" evidence="1">
    <location>
        <begin position="75"/>
        <end position="91"/>
    </location>
</feature>
<dbReference type="AlphaFoldDB" id="A0A8S2MMR7"/>
<evidence type="ECO:0000256" key="1">
    <source>
        <dbReference type="SAM" id="MobiDB-lite"/>
    </source>
</evidence>
<dbReference type="EMBL" id="CAJOBI010003343">
    <property type="protein sequence ID" value="CAF3965226.1"/>
    <property type="molecule type" value="Genomic_DNA"/>
</dbReference>
<feature type="compositionally biased region" description="Basic and acidic residues" evidence="1">
    <location>
        <begin position="31"/>
        <end position="67"/>
    </location>
</feature>
<protein>
    <submittedName>
        <fullName evidence="2">Uncharacterized protein</fullName>
    </submittedName>
</protein>
<organism evidence="2 3">
    <name type="scientific">Rotaria magnacalcarata</name>
    <dbReference type="NCBI Taxonomy" id="392030"/>
    <lineage>
        <taxon>Eukaryota</taxon>
        <taxon>Metazoa</taxon>
        <taxon>Spiralia</taxon>
        <taxon>Gnathifera</taxon>
        <taxon>Rotifera</taxon>
        <taxon>Eurotatoria</taxon>
        <taxon>Bdelloidea</taxon>
        <taxon>Philodinida</taxon>
        <taxon>Philodinidae</taxon>
        <taxon>Rotaria</taxon>
    </lineage>
</organism>
<dbReference type="PANTHER" id="PTHR45786:SF74">
    <property type="entry name" value="ATP-DEPENDENT DNA HELICASE"/>
    <property type="match status" value="1"/>
</dbReference>
<comment type="caution">
    <text evidence="2">The sequence shown here is derived from an EMBL/GenBank/DDBJ whole genome shotgun (WGS) entry which is preliminary data.</text>
</comment>
<dbReference type="PANTHER" id="PTHR45786">
    <property type="entry name" value="DNA BINDING PROTEIN-LIKE"/>
    <property type="match status" value="1"/>
</dbReference>
<sequence>IKILRDASKKRVSLGRSTSVARRMTATRAAESSERGQDRREEDRAKHAASRAAEDSEDTRTRLDGQRTRQAASKAAEDPIQRRTRSEDQRRRQAASRAAQWTFMEGEAFRDVRPYYNALKWHAETRGMCCSGGKVKLPELQLPPEPLKSLMPGTTPESQHFLDNIGKYNSCFQMTSFGMPAKVSDSGFMPTFRVQGQIYHRGGFLLPPSNEEHKFL</sequence>
<proteinExistence type="predicted"/>
<evidence type="ECO:0000313" key="3">
    <source>
        <dbReference type="Proteomes" id="UP000676336"/>
    </source>
</evidence>
<feature type="region of interest" description="Disordered" evidence="1">
    <location>
        <begin position="1"/>
        <end position="98"/>
    </location>
</feature>
<reference evidence="2" key="1">
    <citation type="submission" date="2021-02" db="EMBL/GenBank/DDBJ databases">
        <authorList>
            <person name="Nowell W R."/>
        </authorList>
    </citation>
    <scope>NUCLEOTIDE SEQUENCE</scope>
</reference>
<dbReference type="Proteomes" id="UP000676336">
    <property type="component" value="Unassembled WGS sequence"/>
</dbReference>